<dbReference type="EMBL" id="JACVVK020000357">
    <property type="protein sequence ID" value="KAK7477110.1"/>
    <property type="molecule type" value="Genomic_DNA"/>
</dbReference>
<feature type="compositionally biased region" description="Basic and acidic residues" evidence="1">
    <location>
        <begin position="83"/>
        <end position="106"/>
    </location>
</feature>
<organism evidence="2 3">
    <name type="scientific">Batillaria attramentaria</name>
    <dbReference type="NCBI Taxonomy" id="370345"/>
    <lineage>
        <taxon>Eukaryota</taxon>
        <taxon>Metazoa</taxon>
        <taxon>Spiralia</taxon>
        <taxon>Lophotrochozoa</taxon>
        <taxon>Mollusca</taxon>
        <taxon>Gastropoda</taxon>
        <taxon>Caenogastropoda</taxon>
        <taxon>Sorbeoconcha</taxon>
        <taxon>Cerithioidea</taxon>
        <taxon>Batillariidae</taxon>
        <taxon>Batillaria</taxon>
    </lineage>
</organism>
<proteinExistence type="predicted"/>
<name>A0ABD0JPZ6_9CAEN</name>
<gene>
    <name evidence="2" type="ORF">BaRGS_00031596</name>
</gene>
<comment type="caution">
    <text evidence="2">The sequence shown here is derived from an EMBL/GenBank/DDBJ whole genome shotgun (WGS) entry which is preliminary data.</text>
</comment>
<evidence type="ECO:0000256" key="1">
    <source>
        <dbReference type="SAM" id="MobiDB-lite"/>
    </source>
</evidence>
<accession>A0ABD0JPZ6</accession>
<feature type="region of interest" description="Disordered" evidence="1">
    <location>
        <begin position="72"/>
        <end position="106"/>
    </location>
</feature>
<evidence type="ECO:0000313" key="2">
    <source>
        <dbReference type="EMBL" id="KAK7477110.1"/>
    </source>
</evidence>
<keyword evidence="3" id="KW-1185">Reference proteome</keyword>
<dbReference type="AlphaFoldDB" id="A0ABD0JPZ6"/>
<sequence>MVIICNPDTETGPWCGYKLHPAARSAPVSVHARRGDKCHHHKLVKRSKIVDTGSSESPERDGVFGPRVREQYGLRGSGAQQARDARATQDGARNSRLEPFAQKEDGGRTCAVLTDYDRPLTFAFLTGQPLIQ</sequence>
<reference evidence="2 3" key="1">
    <citation type="journal article" date="2023" name="Sci. Data">
        <title>Genome assembly of the Korean intertidal mud-creeper Batillaria attramentaria.</title>
        <authorList>
            <person name="Patra A.K."/>
            <person name="Ho P.T."/>
            <person name="Jun S."/>
            <person name="Lee S.J."/>
            <person name="Kim Y."/>
            <person name="Won Y.J."/>
        </authorList>
    </citation>
    <scope>NUCLEOTIDE SEQUENCE [LARGE SCALE GENOMIC DNA]</scope>
    <source>
        <strain evidence="2">Wonlab-2016</strain>
    </source>
</reference>
<protein>
    <submittedName>
        <fullName evidence="2">Uncharacterized protein</fullName>
    </submittedName>
</protein>
<dbReference type="Proteomes" id="UP001519460">
    <property type="component" value="Unassembled WGS sequence"/>
</dbReference>
<evidence type="ECO:0000313" key="3">
    <source>
        <dbReference type="Proteomes" id="UP001519460"/>
    </source>
</evidence>